<reference evidence="7" key="2">
    <citation type="submission" date="2021-04" db="EMBL/GenBank/DDBJ databases">
        <authorList>
            <person name="Gilroy R."/>
        </authorList>
    </citation>
    <scope>NUCLEOTIDE SEQUENCE</scope>
    <source>
        <strain evidence="7">CHK192-9172</strain>
    </source>
</reference>
<dbReference type="PIRSF" id="PIRSF038958">
    <property type="entry name" value="PG_synth_SpoVB"/>
    <property type="match status" value="1"/>
</dbReference>
<feature type="transmembrane region" description="Helical" evidence="6">
    <location>
        <begin position="124"/>
        <end position="145"/>
    </location>
</feature>
<dbReference type="CDD" id="cd13124">
    <property type="entry name" value="MATE_SpoVB_like"/>
    <property type="match status" value="1"/>
</dbReference>
<feature type="transmembrane region" description="Helical" evidence="6">
    <location>
        <begin position="197"/>
        <end position="228"/>
    </location>
</feature>
<feature type="transmembrane region" description="Helical" evidence="6">
    <location>
        <begin position="387"/>
        <end position="407"/>
    </location>
</feature>
<evidence type="ECO:0000256" key="5">
    <source>
        <dbReference type="ARBA" id="ARBA00023136"/>
    </source>
</evidence>
<comment type="caution">
    <text evidence="7">The sequence shown here is derived from an EMBL/GenBank/DDBJ whole genome shotgun (WGS) entry which is preliminary data.</text>
</comment>
<dbReference type="GO" id="GO:0005886">
    <property type="term" value="C:plasma membrane"/>
    <property type="evidence" value="ECO:0007669"/>
    <property type="project" value="UniProtKB-SubCell"/>
</dbReference>
<feature type="transmembrane region" description="Helical" evidence="6">
    <location>
        <begin position="442"/>
        <end position="462"/>
    </location>
</feature>
<feature type="transmembrane region" description="Helical" evidence="6">
    <location>
        <begin position="508"/>
        <end position="528"/>
    </location>
</feature>
<dbReference type="PANTHER" id="PTHR30250">
    <property type="entry name" value="PST FAMILY PREDICTED COLANIC ACID TRANSPORTER"/>
    <property type="match status" value="1"/>
</dbReference>
<dbReference type="PANTHER" id="PTHR30250:SF21">
    <property type="entry name" value="LIPID II FLIPPASE MURJ"/>
    <property type="match status" value="1"/>
</dbReference>
<accession>A0A9D2D390</accession>
<feature type="transmembrane region" description="Helical" evidence="6">
    <location>
        <begin position="482"/>
        <end position="502"/>
    </location>
</feature>
<evidence type="ECO:0000256" key="1">
    <source>
        <dbReference type="ARBA" id="ARBA00004651"/>
    </source>
</evidence>
<name>A0A9D2D390_9FIRM</name>
<evidence type="ECO:0000256" key="4">
    <source>
        <dbReference type="ARBA" id="ARBA00022989"/>
    </source>
</evidence>
<feature type="transmembrane region" description="Helical" evidence="6">
    <location>
        <begin position="52"/>
        <end position="71"/>
    </location>
</feature>
<feature type="transmembrane region" description="Helical" evidence="6">
    <location>
        <begin position="352"/>
        <end position="375"/>
    </location>
</feature>
<feature type="transmembrane region" description="Helical" evidence="6">
    <location>
        <begin position="419"/>
        <end position="436"/>
    </location>
</feature>
<keyword evidence="4 6" id="KW-1133">Transmembrane helix</keyword>
<gene>
    <name evidence="7" type="ORF">IAA08_07855</name>
</gene>
<evidence type="ECO:0000256" key="2">
    <source>
        <dbReference type="ARBA" id="ARBA00022475"/>
    </source>
</evidence>
<proteinExistence type="predicted"/>
<evidence type="ECO:0000256" key="6">
    <source>
        <dbReference type="SAM" id="Phobius"/>
    </source>
</evidence>
<keyword evidence="5 6" id="KW-0472">Membrane</keyword>
<protein>
    <submittedName>
        <fullName evidence="7">Polysaccharide biosynthesis protein</fullName>
    </submittedName>
</protein>
<organism evidence="7 8">
    <name type="scientific">Candidatus Eubacterium avistercoris</name>
    <dbReference type="NCBI Taxonomy" id="2838567"/>
    <lineage>
        <taxon>Bacteria</taxon>
        <taxon>Bacillati</taxon>
        <taxon>Bacillota</taxon>
        <taxon>Clostridia</taxon>
        <taxon>Eubacteriales</taxon>
        <taxon>Eubacteriaceae</taxon>
        <taxon>Eubacterium</taxon>
    </lineage>
</organism>
<feature type="transmembrane region" description="Helical" evidence="6">
    <location>
        <begin position="12"/>
        <end position="32"/>
    </location>
</feature>
<dbReference type="Pfam" id="PF01943">
    <property type="entry name" value="Polysacc_synt"/>
    <property type="match status" value="1"/>
</dbReference>
<reference evidence="7" key="1">
    <citation type="journal article" date="2021" name="PeerJ">
        <title>Extensive microbial diversity within the chicken gut microbiome revealed by metagenomics and culture.</title>
        <authorList>
            <person name="Gilroy R."/>
            <person name="Ravi A."/>
            <person name="Getino M."/>
            <person name="Pursley I."/>
            <person name="Horton D.L."/>
            <person name="Alikhan N.F."/>
            <person name="Baker D."/>
            <person name="Gharbi K."/>
            <person name="Hall N."/>
            <person name="Watson M."/>
            <person name="Adriaenssens E.M."/>
            <person name="Foster-Nyarko E."/>
            <person name="Jarju S."/>
            <person name="Secka A."/>
            <person name="Antonio M."/>
            <person name="Oren A."/>
            <person name="Chaudhuri R.R."/>
            <person name="La Ragione R."/>
            <person name="Hildebrand F."/>
            <person name="Pallen M.J."/>
        </authorList>
    </citation>
    <scope>NUCLEOTIDE SEQUENCE</scope>
    <source>
        <strain evidence="7">CHK192-9172</strain>
    </source>
</reference>
<comment type="subcellular location">
    <subcellularLocation>
        <location evidence="1">Cell membrane</location>
        <topology evidence="1">Multi-pass membrane protein</topology>
    </subcellularLocation>
</comment>
<feature type="transmembrane region" description="Helical" evidence="6">
    <location>
        <begin position="249"/>
        <end position="267"/>
    </location>
</feature>
<evidence type="ECO:0000313" key="8">
    <source>
        <dbReference type="Proteomes" id="UP000824024"/>
    </source>
</evidence>
<dbReference type="EMBL" id="DXCH01000214">
    <property type="protein sequence ID" value="HIZ07832.1"/>
    <property type="molecule type" value="Genomic_DNA"/>
</dbReference>
<dbReference type="InterPro" id="IPR050833">
    <property type="entry name" value="Poly_Biosynth_Transport"/>
</dbReference>
<keyword evidence="3 6" id="KW-0812">Transmembrane</keyword>
<feature type="transmembrane region" description="Helical" evidence="6">
    <location>
        <begin position="310"/>
        <end position="331"/>
    </location>
</feature>
<sequence>MSANRKSNSNFLVQGSILAVASILSRIIGLLYRVPLTAIIGNVGNDYYSCAYEIYSMMLLISSYSLPLAVSKMVSSRMALGQKKNAHKVFKGALAIALTTGTAGCVIVFFAADFLTSVVFKTPMSIFALRVLAPVLIIVAVLGVIRGFFQGIGTMVPSAVSQILEQIVNAGVSVGAAFVLFGYGMRIGGVLGSADTYAAAYGAAGGTLGTAVGAGVALLFLIFIFVLYRPAMRRAERRERKRNGRVREESYSVIIKMLLLTIVPVLLSTTIYNISSVIDQGIFKNIANIQGYDAHTVSVWWGIFAGKYKVLINVPISIASAIAASCVPSLAAAFAEKDKSQVRGKINSSMRFVMIIAFPCMVGFIVLASPILQLLFHETGELAERLLQFGAVSIVFYSISTLSNGILQGINRMRIPVRNALIALGAHIICLVVLMYGFRLNIYAVVLSTAFFAFLMCILNGASVQRYSGYRPDVMKTYIKPAAASAVMGVIVFAIYHFGMMLLPINAIWTVLGILAGILVYAAVIIRIRGLSESDLKSFPKGTVLLKFAKKFHLL</sequence>
<keyword evidence="2" id="KW-1003">Cell membrane</keyword>
<dbReference type="AlphaFoldDB" id="A0A9D2D390"/>
<evidence type="ECO:0000313" key="7">
    <source>
        <dbReference type="EMBL" id="HIZ07832.1"/>
    </source>
</evidence>
<feature type="transmembrane region" description="Helical" evidence="6">
    <location>
        <begin position="92"/>
        <end position="112"/>
    </location>
</feature>
<evidence type="ECO:0000256" key="3">
    <source>
        <dbReference type="ARBA" id="ARBA00022692"/>
    </source>
</evidence>
<dbReference type="Proteomes" id="UP000824024">
    <property type="component" value="Unassembled WGS sequence"/>
</dbReference>
<dbReference type="InterPro" id="IPR002797">
    <property type="entry name" value="Polysacc_synth"/>
</dbReference>
<feature type="transmembrane region" description="Helical" evidence="6">
    <location>
        <begin position="166"/>
        <end position="185"/>
    </location>
</feature>
<dbReference type="InterPro" id="IPR024923">
    <property type="entry name" value="PG_synth_SpoVB"/>
</dbReference>